<dbReference type="KEGG" id="grs:C7S20_17190"/>
<dbReference type="SUPFAM" id="SSF55486">
    <property type="entry name" value="Metalloproteases ('zincins'), catalytic domain"/>
    <property type="match status" value="1"/>
</dbReference>
<dbReference type="PROSITE" id="PS50853">
    <property type="entry name" value="FN3"/>
    <property type="match status" value="1"/>
</dbReference>
<dbReference type="SMART" id="SM00060">
    <property type="entry name" value="FN3"/>
    <property type="match status" value="1"/>
</dbReference>
<evidence type="ECO:0000313" key="3">
    <source>
        <dbReference type="Proteomes" id="UP000241507"/>
    </source>
</evidence>
<dbReference type="InterPro" id="IPR003961">
    <property type="entry name" value="FN3_dom"/>
</dbReference>
<reference evidence="3" key="1">
    <citation type="submission" date="2018-03" db="EMBL/GenBank/DDBJ databases">
        <title>Gramella fulva sp. nov., isolated from a dry surface of tidal flat.</title>
        <authorList>
            <person name="Hwang S.H."/>
            <person name="Hwang W.M."/>
            <person name="Kang K."/>
            <person name="Ahn T.-Y."/>
        </authorList>
    </citation>
    <scope>NUCLEOTIDE SEQUENCE [LARGE SCALE GENOMIC DNA]</scope>
    <source>
        <strain evidence="3">SH35</strain>
    </source>
</reference>
<name>A0A2R3Z9G8_9FLAO</name>
<dbReference type="Pfam" id="PF00041">
    <property type="entry name" value="fn3"/>
    <property type="match status" value="1"/>
</dbReference>
<keyword evidence="3" id="KW-1185">Reference proteome</keyword>
<dbReference type="Pfam" id="PF11617">
    <property type="entry name" value="Cu-binding_MopE"/>
    <property type="match status" value="24"/>
</dbReference>
<gene>
    <name evidence="2" type="ORF">C7S20_17190</name>
</gene>
<dbReference type="InterPro" id="IPR036116">
    <property type="entry name" value="FN3_sf"/>
</dbReference>
<dbReference type="GO" id="GO:0005509">
    <property type="term" value="F:calcium ion binding"/>
    <property type="evidence" value="ECO:0007669"/>
    <property type="project" value="InterPro"/>
</dbReference>
<dbReference type="Gene3D" id="4.10.1080.10">
    <property type="entry name" value="TSP type-3 repeat"/>
    <property type="match status" value="1"/>
</dbReference>
<sequence length="2538" mass="271901">MGNFYLFLRDNLFYLSILLSLTITAQNQININEGGSIPGEIGSAERNRPFFSNASRARPFQLNSEIKNYKRLNKGDLIKLELFDNRKFNSVIQNMNTDVNGVTSINLKLKNYEYAFGYITISKSSYLINIEIPELNARYITKKNIATGKTYLFRLDEKIYKDFKCGTSSDGIQKKTSKNLNNSFKASNIIVDPSSCSVTLPGEQETATINLLVVYTPAASTWAIDNGTDIDAVIASAISQANQVVTNNGVGVVFNLSHSEQVNYTEQSLGTDWGALLQINDGILDNVHELRKNYAGDLVIMLTSYPTSGNGGISTPLKSRFGAPAQAFSNVRVNYALYTDAFIHEIGHMMGVGHNKYQATDPGPTNWYDWPENTWSAGWRWQGSDGLYYSDIMTYQNSTEFTDGNPTTHIPYFSDPGVTHLGQAAGDPVEGDGARTVREMKHYVANYDESAQYCLFNPPNNYLDEFYIASVNIGGISNTSIGEGYADYTSLATCILPGEIQALTVDVGETQDYNPYLSVWIDWNDNKIFDSSELMYESENGGNQFLADITAPVGYPAGPKRMRIRTHYTSVGDPCNGDNYGEVEDYTIFLGEAAACTGPTVPQNFILTGAGSNYASFSWDPIEGVTSYELRYRKTGSTIWNNIPDIRYPFYTLNGLELLTEYEVQIRSICAGSPSDYTNSVIFSTTDYCSSSGTNASVSITRVAFSTIDNSSTGDDSGYTDFTSISTDLQQENLYNITIENTGPSGSGFPKSYRAWIDYNADGDFEDPGELAIDISSSNNVASADFTVPATTNLGPTRMRISMKMYSKPSPCEEFQYGEVEDYTVNILPNCETPLRYYVDSDGDTYGDSSDPGTLFCSDPGTGWSSTNDDCDDTDATINPETVWYADVDSDGYGDPAVSTTSCTQPSGYVLNNTDCDDTDATINPETVWYADTDGDGYGNPAVSTTSCTQPTGYVLDNTDCDDTDATINPETVWYADADSDGYGDPAVSTTSCTQPSGYVLDNTDCDDTDATINPDTVWYADVDSDGYGDPAVSTTSCTQPSGYVLDNTDCDDTDATINPETVWYADVDSDGYGDPAVSTTSCTQPRGYVLDNTDCDDTDATINPETVWYADVDSDGYGDPAVSITSCTQPSGYVLDNTDCDDTDATINPETVWYADVDSDGYGDPAVSTNSCTQPTGYVLNNTDCDDSNAAIHPGATEVCDGIDNDCDGLIDDEDPNLDLSTASTWYADSDGDGYGDPAVSTNSCTQPTGYVLNNTDCDDNNAAIHPGATEVCDGIDNDCDGLIDDEDPDLDLSTASTWYADNDSDGYGDLATSVQACSAPSGYVADNTDCDDNDATVNPGAKEVCDGVDNNCDGQIDEGVKTTYYADTDNDGYGDPGNTIEACSAPSGYVSDNTDCDDNDNTVYPGAPEICDGKDNNCNGQIDDGASPATWYVDTDGDGYGDPAVSTNSCTQPTGYVLNNTDCDDSNAAIHPGAIEVCDGVDNNCDGQVDEGVKTTYYADTDNDGYGDPGNTIEACSAPSGYVSDNTDCDDNDNTVYPGAPEICDGKDNNCNGQIDDGASPATWYVDTDGDGYGDPAVSTNSCTQPTGYVLNNTDCDDSNAAIHPGAIEVCDGVDNNCDGQVDEGVKTTYYADTDNDGYGDPGNTIEACSAPSGYVSDNTDCDDNDNTVYPGAPEICDGKDNDCNGQIDDGASPTTWYADTDGDGYGDPAVSTTSCTQPTGYVLNNTDCDDNNAAIHPGATEVCDGVDNNCDGQIDEGVKTTYYADTDNDGYGDPGNTIEACSAPSGYVSDNTDCDDNDNTVYPGAPEICDGKDNNCNGQIDDGASPATWYVDTDGDGYGDPAVSTNSCTQPTGYVLNNTDCDDSNAAIHPGATEVCDGIDNDCDGLIDDEDPNLDLSTASTWYADSDSDGYGDPATSVQACSAPSGYVGDNTDCDDNDNTVYPGAPEICDGKDNDCNSQIDDGASPATWYVDTDGDGYGDPAVSTNSCTQPTGYVLNNTDCDDSNAAIHPGAIEVCDGVDNNCDGQVDEGVKTTYYADTDNDSYGDPGNTIEACSAPSGYVLDNNDCDDTDATINPDTVWYADVDSDGYGDPAVSTTSCTQPSGYVLNNTDCVDNNATIHPGATEVCDGIDNDCDGLIDDEDPNLDLSTASTWYADIDSDGYGDAATSVQACSAPSGYVADNTDCNDSNSAINPSVTEILGNGIDDDCDPNTPDTVEGTDSDGDGIVDSLDNCPFTYNPLQENYDRDAEGDICDPDDDNDGIADEEDCDPFDENIGRATTIYYVDNDNDGFGAQSDSGETYCSDPGEGYSLLNTDCDDSDNSIYPGAFDVRGDGIDQNCDGIDEPLECIGNDILNISEVCSDVENMSRWLVNNPSSCSVEVNWQVKKYKGSAGRGSFIANPGDNYFYTPVHPKGITQVTISWKDSKGKEKKRTMVSTGCYSASLSLYSNSYRLTVYPNPLQPEGVWFNFSPREIDETFHIGAYDLYGRQLDETSIDVSKDGGEYYWPLDHSGWEEGIYLFVVKSSTQEYQIKVIK</sequence>
<dbReference type="InterPro" id="IPR021655">
    <property type="entry name" value="Put_metal-bd"/>
</dbReference>
<dbReference type="InterPro" id="IPR045474">
    <property type="entry name" value="GEVED"/>
</dbReference>
<dbReference type="InterPro" id="IPR013783">
    <property type="entry name" value="Ig-like_fold"/>
</dbReference>
<dbReference type="Proteomes" id="UP000241507">
    <property type="component" value="Chromosome"/>
</dbReference>
<evidence type="ECO:0000259" key="1">
    <source>
        <dbReference type="PROSITE" id="PS50853"/>
    </source>
</evidence>
<dbReference type="Pfam" id="PF20009">
    <property type="entry name" value="GEVED"/>
    <property type="match status" value="2"/>
</dbReference>
<organism evidence="2 3">
    <name type="scientific">Christiangramia fulva</name>
    <dbReference type="NCBI Taxonomy" id="2126553"/>
    <lineage>
        <taxon>Bacteria</taxon>
        <taxon>Pseudomonadati</taxon>
        <taxon>Bacteroidota</taxon>
        <taxon>Flavobacteriia</taxon>
        <taxon>Flavobacteriales</taxon>
        <taxon>Flavobacteriaceae</taxon>
        <taxon>Christiangramia</taxon>
    </lineage>
</organism>
<dbReference type="Pfam" id="PF13582">
    <property type="entry name" value="Reprolysin_3"/>
    <property type="match status" value="1"/>
</dbReference>
<dbReference type="CDD" id="cd00063">
    <property type="entry name" value="FN3"/>
    <property type="match status" value="1"/>
</dbReference>
<feature type="domain" description="Fibronectin type-III" evidence="1">
    <location>
        <begin position="601"/>
        <end position="688"/>
    </location>
</feature>
<evidence type="ECO:0000313" key="2">
    <source>
        <dbReference type="EMBL" id="AVR46854.1"/>
    </source>
</evidence>
<dbReference type="InterPro" id="IPR028974">
    <property type="entry name" value="TSP_type-3_rpt"/>
</dbReference>
<dbReference type="EMBL" id="CP028136">
    <property type="protein sequence ID" value="AVR46854.1"/>
    <property type="molecule type" value="Genomic_DNA"/>
</dbReference>
<protein>
    <recommendedName>
        <fullName evidence="1">Fibronectin type-III domain-containing protein</fullName>
    </recommendedName>
</protein>
<proteinExistence type="predicted"/>
<dbReference type="SUPFAM" id="SSF49265">
    <property type="entry name" value="Fibronectin type III"/>
    <property type="match status" value="1"/>
</dbReference>
<accession>A0A2R3Z9G8</accession>
<dbReference type="Gene3D" id="2.60.40.10">
    <property type="entry name" value="Immunoglobulins"/>
    <property type="match status" value="1"/>
</dbReference>